<reference evidence="2" key="1">
    <citation type="submission" date="2021-06" db="EMBL/GenBank/DDBJ databases">
        <authorList>
            <person name="Hodson N. C."/>
            <person name="Mongue J. A."/>
            <person name="Jaron S. K."/>
        </authorList>
    </citation>
    <scope>NUCLEOTIDE SEQUENCE</scope>
</reference>
<name>A0A8J2M8N2_9HEXA</name>
<keyword evidence="1" id="KW-0732">Signal</keyword>
<dbReference type="Proteomes" id="UP000708208">
    <property type="component" value="Unassembled WGS sequence"/>
</dbReference>
<sequence>MSKLLVLLALCAVVAVAFAVPAPQQEGRPAPTGEKETDLQSANSFYGGYYGGFGYPFHGGYGYGFGHPGFYGHGFYGHGFGYPYYG</sequence>
<dbReference type="AlphaFoldDB" id="A0A8J2M8N2"/>
<dbReference type="EMBL" id="CAJVCH010570506">
    <property type="protein sequence ID" value="CAG7835071.1"/>
    <property type="molecule type" value="Genomic_DNA"/>
</dbReference>
<keyword evidence="3" id="KW-1185">Reference proteome</keyword>
<protein>
    <submittedName>
        <fullName evidence="2">Uncharacterized protein</fullName>
    </submittedName>
</protein>
<feature type="signal peptide" evidence="1">
    <location>
        <begin position="1"/>
        <end position="19"/>
    </location>
</feature>
<gene>
    <name evidence="2" type="ORF">AFUS01_LOCUS44495</name>
</gene>
<evidence type="ECO:0000256" key="1">
    <source>
        <dbReference type="SAM" id="SignalP"/>
    </source>
</evidence>
<comment type="caution">
    <text evidence="2">The sequence shown here is derived from an EMBL/GenBank/DDBJ whole genome shotgun (WGS) entry which is preliminary data.</text>
</comment>
<dbReference type="InterPro" id="IPR010800">
    <property type="entry name" value="GRP"/>
</dbReference>
<evidence type="ECO:0000313" key="3">
    <source>
        <dbReference type="Proteomes" id="UP000708208"/>
    </source>
</evidence>
<proteinExistence type="predicted"/>
<feature type="chain" id="PRO_5035164899" evidence="1">
    <location>
        <begin position="20"/>
        <end position="86"/>
    </location>
</feature>
<evidence type="ECO:0000313" key="2">
    <source>
        <dbReference type="EMBL" id="CAG7835071.1"/>
    </source>
</evidence>
<organism evidence="2 3">
    <name type="scientific">Allacma fusca</name>
    <dbReference type="NCBI Taxonomy" id="39272"/>
    <lineage>
        <taxon>Eukaryota</taxon>
        <taxon>Metazoa</taxon>
        <taxon>Ecdysozoa</taxon>
        <taxon>Arthropoda</taxon>
        <taxon>Hexapoda</taxon>
        <taxon>Collembola</taxon>
        <taxon>Symphypleona</taxon>
        <taxon>Sminthuridae</taxon>
        <taxon>Allacma</taxon>
    </lineage>
</organism>
<dbReference type="Pfam" id="PF07172">
    <property type="entry name" value="GRP"/>
    <property type="match status" value="1"/>
</dbReference>
<accession>A0A8J2M8N2</accession>